<dbReference type="GO" id="GO:0003677">
    <property type="term" value="F:DNA binding"/>
    <property type="evidence" value="ECO:0007669"/>
    <property type="project" value="UniProtKB-KW"/>
</dbReference>
<keyword evidence="1" id="KW-0238">DNA-binding</keyword>
<reference evidence="2" key="1">
    <citation type="journal article" date="2019" name="Int. J. Syst. Evol. Microbiol.">
        <title>The Global Catalogue of Microorganisms (GCM) 10K type strain sequencing project: providing services to taxonomists for standard genome sequencing and annotation.</title>
        <authorList>
            <consortium name="The Broad Institute Genomics Platform"/>
            <consortium name="The Broad Institute Genome Sequencing Center for Infectious Disease"/>
            <person name="Wu L."/>
            <person name="Ma J."/>
        </authorList>
    </citation>
    <scope>NUCLEOTIDE SEQUENCE [LARGE SCALE GENOMIC DNA]</scope>
    <source>
        <strain evidence="2">JCM 18055</strain>
    </source>
</reference>
<evidence type="ECO:0000313" key="2">
    <source>
        <dbReference type="Proteomes" id="UP001500325"/>
    </source>
</evidence>
<dbReference type="InterPro" id="IPR009351">
    <property type="entry name" value="AlkZ-like"/>
</dbReference>
<accession>A0ABP8W6S7</accession>
<dbReference type="PANTHER" id="PTHR38479:SF2">
    <property type="entry name" value="WINGED HELIX DNA-BINDING DOMAIN-CONTAINING PROTEIN"/>
    <property type="match status" value="1"/>
</dbReference>
<dbReference type="Pfam" id="PF06224">
    <property type="entry name" value="AlkZ-like"/>
    <property type="match status" value="1"/>
</dbReference>
<dbReference type="EMBL" id="BAABIC010000004">
    <property type="protein sequence ID" value="GAA4681958.1"/>
    <property type="molecule type" value="Genomic_DNA"/>
</dbReference>
<evidence type="ECO:0000313" key="1">
    <source>
        <dbReference type="EMBL" id="GAA4681958.1"/>
    </source>
</evidence>
<name>A0ABP8W6S7_9PSEU</name>
<protein>
    <submittedName>
        <fullName evidence="1">Winged helix DNA-binding domain-containing protein</fullName>
    </submittedName>
</protein>
<comment type="caution">
    <text evidence="1">The sequence shown here is derived from an EMBL/GenBank/DDBJ whole genome shotgun (WGS) entry which is preliminary data.</text>
</comment>
<dbReference type="PANTHER" id="PTHR38479">
    <property type="entry name" value="LMO0824 PROTEIN"/>
    <property type="match status" value="1"/>
</dbReference>
<dbReference type="Proteomes" id="UP001500325">
    <property type="component" value="Unassembled WGS sequence"/>
</dbReference>
<organism evidence="1 2">
    <name type="scientific">Pseudonocardia yuanmonensis</name>
    <dbReference type="NCBI Taxonomy" id="1095914"/>
    <lineage>
        <taxon>Bacteria</taxon>
        <taxon>Bacillati</taxon>
        <taxon>Actinomycetota</taxon>
        <taxon>Actinomycetes</taxon>
        <taxon>Pseudonocardiales</taxon>
        <taxon>Pseudonocardiaceae</taxon>
        <taxon>Pseudonocardia</taxon>
    </lineage>
</organism>
<gene>
    <name evidence="1" type="ORF">GCM10023215_14790</name>
</gene>
<proteinExistence type="predicted"/>
<sequence>MPGVGERVLSWGELNRALLARQLLLERAGIGPERAVERVGGLQTQYAPSGYVGLWSRLRDFRREDLTDALTGRRIVQAWVMRCTIHMVSAADLAPLTEAVREPRRRWWLRAQKEAAGLDMPAVAAAVRGYLAEGPLKQAEIVARLVADGFPKVAFQGVQLWLDLVRVPPAGTWGSPRAHVYGLAEHWVPADGADRASGEELLAERYLRGFGPASAQDLARYAGWTVTEARAVLTRLDTRRFRDPAGGELVDLPRLPIPAADEPAPVRFLSTFDAVLLLGHATRAGILPAEHREKVFATRMPQSTPTFLVDGRVAGTWRFTDGRVVPAPFTELRPAVAREVAEEAERLTEFHRS</sequence>
<keyword evidence="2" id="KW-1185">Reference proteome</keyword>